<evidence type="ECO:0000313" key="3">
    <source>
        <dbReference type="Proteomes" id="UP001501343"/>
    </source>
</evidence>
<keyword evidence="1" id="KW-0812">Transmembrane</keyword>
<accession>A0ABN2P9I7</accession>
<reference evidence="2 3" key="1">
    <citation type="journal article" date="2019" name="Int. J. Syst. Evol. Microbiol.">
        <title>The Global Catalogue of Microorganisms (GCM) 10K type strain sequencing project: providing services to taxonomists for standard genome sequencing and annotation.</title>
        <authorList>
            <consortium name="The Broad Institute Genomics Platform"/>
            <consortium name="The Broad Institute Genome Sequencing Center for Infectious Disease"/>
            <person name="Wu L."/>
            <person name="Ma J."/>
        </authorList>
    </citation>
    <scope>NUCLEOTIDE SEQUENCE [LARGE SCALE GENOMIC DNA]</scope>
    <source>
        <strain evidence="2 3">JCM 14900</strain>
    </source>
</reference>
<proteinExistence type="predicted"/>
<feature type="transmembrane region" description="Helical" evidence="1">
    <location>
        <begin position="30"/>
        <end position="49"/>
    </location>
</feature>
<sequence>MRMAEAPRTDESKRRDLVVQAGIDSNKRSAIIQPALFVICLAGSAVSFWVFQNNIAGTVFLSYPVLNFLAGVRWNLSRRGKETKQEDEI</sequence>
<keyword evidence="3" id="KW-1185">Reference proteome</keyword>
<organism evidence="2 3">
    <name type="scientific">Microbacterium aoyamense</name>
    <dbReference type="NCBI Taxonomy" id="344166"/>
    <lineage>
        <taxon>Bacteria</taxon>
        <taxon>Bacillati</taxon>
        <taxon>Actinomycetota</taxon>
        <taxon>Actinomycetes</taxon>
        <taxon>Micrococcales</taxon>
        <taxon>Microbacteriaceae</taxon>
        <taxon>Microbacterium</taxon>
    </lineage>
</organism>
<protein>
    <submittedName>
        <fullName evidence="2">Uncharacterized protein</fullName>
    </submittedName>
</protein>
<keyword evidence="1" id="KW-0472">Membrane</keyword>
<keyword evidence="1" id="KW-1133">Transmembrane helix</keyword>
<evidence type="ECO:0000256" key="1">
    <source>
        <dbReference type="SAM" id="Phobius"/>
    </source>
</evidence>
<dbReference type="EMBL" id="BAAAOF010000002">
    <property type="protein sequence ID" value="GAA1915400.1"/>
    <property type="molecule type" value="Genomic_DNA"/>
</dbReference>
<dbReference type="Proteomes" id="UP001501343">
    <property type="component" value="Unassembled WGS sequence"/>
</dbReference>
<feature type="transmembrane region" description="Helical" evidence="1">
    <location>
        <begin position="55"/>
        <end position="76"/>
    </location>
</feature>
<gene>
    <name evidence="2" type="ORF">GCM10009775_04860</name>
</gene>
<comment type="caution">
    <text evidence="2">The sequence shown here is derived from an EMBL/GenBank/DDBJ whole genome shotgun (WGS) entry which is preliminary data.</text>
</comment>
<name>A0ABN2P9I7_9MICO</name>
<evidence type="ECO:0000313" key="2">
    <source>
        <dbReference type="EMBL" id="GAA1915400.1"/>
    </source>
</evidence>